<dbReference type="AlphaFoldDB" id="A0A1I8AAH1"/>
<dbReference type="SUPFAM" id="SSF50630">
    <property type="entry name" value="Acid proteases"/>
    <property type="match status" value="1"/>
</dbReference>
<keyword evidence="1" id="KW-1185">Reference proteome</keyword>
<reference evidence="2" key="1">
    <citation type="submission" date="2016-11" db="UniProtKB">
        <authorList>
            <consortium name="WormBaseParasite"/>
        </authorList>
    </citation>
    <scope>IDENTIFICATION</scope>
</reference>
<accession>A0A1I8AAH1</accession>
<dbReference type="InterPro" id="IPR021109">
    <property type="entry name" value="Peptidase_aspartic_dom_sf"/>
</dbReference>
<evidence type="ECO:0000313" key="1">
    <source>
        <dbReference type="Proteomes" id="UP000095287"/>
    </source>
</evidence>
<dbReference type="Proteomes" id="UP000095287">
    <property type="component" value="Unplaced"/>
</dbReference>
<evidence type="ECO:0000313" key="2">
    <source>
        <dbReference type="WBParaSite" id="L893_g3746.t1"/>
    </source>
</evidence>
<organism evidence="1 2">
    <name type="scientific">Steinernema glaseri</name>
    <dbReference type="NCBI Taxonomy" id="37863"/>
    <lineage>
        <taxon>Eukaryota</taxon>
        <taxon>Metazoa</taxon>
        <taxon>Ecdysozoa</taxon>
        <taxon>Nematoda</taxon>
        <taxon>Chromadorea</taxon>
        <taxon>Rhabditida</taxon>
        <taxon>Tylenchina</taxon>
        <taxon>Panagrolaimomorpha</taxon>
        <taxon>Strongyloidoidea</taxon>
        <taxon>Steinernematidae</taxon>
        <taxon>Steinernema</taxon>
    </lineage>
</organism>
<dbReference type="WBParaSite" id="L893_g3746.t1">
    <property type="protein sequence ID" value="L893_g3746.t1"/>
    <property type="gene ID" value="L893_g3746"/>
</dbReference>
<protein>
    <submittedName>
        <fullName evidence="2">Peptidase A1 domain-containing protein</fullName>
    </submittedName>
</protein>
<proteinExistence type="predicted"/>
<sequence>MCEPGVSSTQLNPCFESSKSSTFKRLSDDTASDSLYLEDDEGTINATFVTSNTQVQQDYMGTIGFGWPSLHKHKDDTFYPDIFNFGFALFIGLDDCMSMTSIGQGCTTNAQTLYLPVTSKSYWQFAVSEITFGPIKEPTNAQVVIASNKEYFGMPKK</sequence>
<name>A0A1I8AAH1_9BILA</name>